<dbReference type="KEGG" id="bdr:105231276"/>
<organism evidence="7">
    <name type="scientific">Bactrocera dorsalis</name>
    <name type="common">Oriental fruit fly</name>
    <name type="synonym">Dacus dorsalis</name>
    <dbReference type="NCBI Taxonomy" id="27457"/>
    <lineage>
        <taxon>Eukaryota</taxon>
        <taxon>Metazoa</taxon>
        <taxon>Ecdysozoa</taxon>
        <taxon>Arthropoda</taxon>
        <taxon>Hexapoda</taxon>
        <taxon>Insecta</taxon>
        <taxon>Pterygota</taxon>
        <taxon>Neoptera</taxon>
        <taxon>Endopterygota</taxon>
        <taxon>Diptera</taxon>
        <taxon>Brachycera</taxon>
        <taxon>Muscomorpha</taxon>
        <taxon>Tephritoidea</taxon>
        <taxon>Tephritidae</taxon>
        <taxon>Bactrocera</taxon>
        <taxon>Bactrocera</taxon>
    </lineage>
</organism>
<feature type="coiled-coil region" evidence="4">
    <location>
        <begin position="828"/>
        <end position="855"/>
    </location>
</feature>
<reference evidence="7" key="1">
    <citation type="journal article" date="2014" name="BMC Genomics">
        <title>Characterizing the developmental transcriptome of the oriental fruit fly, Bactrocera dorsalis (Diptera: Tephritidae) through comparative genomic analysis with Drosophila melanogaster utilizing modENCODE datasets.</title>
        <authorList>
            <person name="Geib S.M."/>
            <person name="Calla B."/>
            <person name="Hall B."/>
            <person name="Hou S."/>
            <person name="Manoukis N.C."/>
        </authorList>
    </citation>
    <scope>NUCLEOTIDE SEQUENCE</scope>
    <source>
        <strain evidence="7">Punador</strain>
    </source>
</reference>
<dbReference type="GO" id="GO:0008017">
    <property type="term" value="F:microtubule binding"/>
    <property type="evidence" value="ECO:0007669"/>
    <property type="project" value="TreeGrafter"/>
</dbReference>
<keyword evidence="3 4" id="KW-0175">Coiled coil</keyword>
<dbReference type="GO" id="GO:0051959">
    <property type="term" value="F:dynein light intermediate chain binding"/>
    <property type="evidence" value="ECO:0007669"/>
    <property type="project" value="TreeGrafter"/>
</dbReference>
<feature type="region of interest" description="Disordered" evidence="5">
    <location>
        <begin position="1279"/>
        <end position="1301"/>
    </location>
</feature>
<dbReference type="GO" id="GO:0005737">
    <property type="term" value="C:cytoplasm"/>
    <property type="evidence" value="ECO:0007669"/>
    <property type="project" value="UniProtKB-SubCell"/>
</dbReference>
<feature type="coiled-coil region" evidence="4">
    <location>
        <begin position="1087"/>
        <end position="1121"/>
    </location>
</feature>
<dbReference type="SUPFAM" id="SSF116907">
    <property type="entry name" value="Hook domain"/>
    <property type="match status" value="1"/>
</dbReference>
<feature type="coiled-coil region" evidence="4">
    <location>
        <begin position="1013"/>
        <end position="1040"/>
    </location>
</feature>
<dbReference type="GeneID" id="105231276"/>
<dbReference type="InterPro" id="IPR043936">
    <property type="entry name" value="HOOK_N"/>
</dbReference>
<dbReference type="Pfam" id="PF19047">
    <property type="entry name" value="HOOK_N"/>
    <property type="match status" value="1"/>
</dbReference>
<dbReference type="PANTHER" id="PTHR18947">
    <property type="entry name" value="HOOK PROTEINS"/>
    <property type="match status" value="1"/>
</dbReference>
<feature type="compositionally biased region" description="Low complexity" evidence="5">
    <location>
        <begin position="1382"/>
        <end position="1398"/>
    </location>
</feature>
<dbReference type="CTD" id="38385"/>
<evidence type="ECO:0000256" key="3">
    <source>
        <dbReference type="ARBA" id="ARBA00023054"/>
    </source>
</evidence>
<feature type="coiled-coil region" evidence="4">
    <location>
        <begin position="650"/>
        <end position="694"/>
    </location>
</feature>
<evidence type="ECO:0000256" key="4">
    <source>
        <dbReference type="SAM" id="Coils"/>
    </source>
</evidence>
<feature type="region of interest" description="Disordered" evidence="5">
    <location>
        <begin position="1224"/>
        <end position="1258"/>
    </location>
</feature>
<feature type="compositionally biased region" description="Basic and acidic residues" evidence="5">
    <location>
        <begin position="1399"/>
        <end position="1409"/>
    </location>
</feature>
<accession>A0A034V687</accession>
<dbReference type="RefSeq" id="XP_011210779.2">
    <property type="nucleotide sequence ID" value="XM_011212477.4"/>
</dbReference>
<feature type="coiled-coil region" evidence="4">
    <location>
        <begin position="881"/>
        <end position="988"/>
    </location>
</feature>
<feature type="coiled-coil region" evidence="4">
    <location>
        <begin position="457"/>
        <end position="590"/>
    </location>
</feature>
<dbReference type="CDD" id="cd22223">
    <property type="entry name" value="HkD_HkRP"/>
    <property type="match status" value="1"/>
</dbReference>
<evidence type="ECO:0000259" key="6">
    <source>
        <dbReference type="Pfam" id="PF19047"/>
    </source>
</evidence>
<evidence type="ECO:0000256" key="5">
    <source>
        <dbReference type="SAM" id="MobiDB-lite"/>
    </source>
</evidence>
<dbReference type="EMBL" id="GAKP01021295">
    <property type="protein sequence ID" value="JAC37657.1"/>
    <property type="molecule type" value="Transcribed_RNA"/>
</dbReference>
<evidence type="ECO:0000313" key="7">
    <source>
        <dbReference type="EMBL" id="JAC37657.1"/>
    </source>
</evidence>
<gene>
    <name evidence="7" type="primary">DAPLE</name>
</gene>
<name>A0A034V687_BACDO</name>
<dbReference type="GO" id="GO:0030705">
    <property type="term" value="P:cytoskeleton-dependent intracellular transport"/>
    <property type="evidence" value="ECO:0007669"/>
    <property type="project" value="InterPro"/>
</dbReference>
<feature type="coiled-coil region" evidence="4">
    <location>
        <begin position="245"/>
        <end position="424"/>
    </location>
</feature>
<feature type="compositionally biased region" description="Polar residues" evidence="5">
    <location>
        <begin position="1225"/>
        <end position="1240"/>
    </location>
</feature>
<dbReference type="GO" id="GO:0005813">
    <property type="term" value="C:centrosome"/>
    <property type="evidence" value="ECO:0007669"/>
    <property type="project" value="TreeGrafter"/>
</dbReference>
<keyword evidence="2" id="KW-0963">Cytoplasm</keyword>
<protein>
    <submittedName>
        <fullName evidence="7">Protein Daple</fullName>
    </submittedName>
</protein>
<dbReference type="OrthoDB" id="10254988at2759"/>
<evidence type="ECO:0000256" key="2">
    <source>
        <dbReference type="ARBA" id="ARBA00022490"/>
    </source>
</evidence>
<sequence length="1422" mass="162570">MANAGTATPLEIDEFINGALVTWLESCLPRPEVLTGYSSLLDGNIIHSVWLQIDPEPQNHPTDVRDLIGVSLCIARSKNFECIARNLKSLFEEELEHTILVLPDVYILGYHPESKQGLEQMKILLTLLLGAAVQCPNREAFIGRIKMLDVETQHAIVGLIKQVTEDQSLVLTKESVNLLTPVNMYNHILRLTKERDNMYLRWIASMCADTELNMTACADGSLNMPLSPLSCTLTTPCLSTSNSENNHMAVELADLKSKIRKLRQELEEKSENQLELREELDHKSAQYEKLRAESQEWYAEAKRAYAYRDEVDVLRERAERADRLEIEVQKFREKLTDAEFYKTRVEELREDNRMLLETKEMLEDQLQRARKRSEHVMTLESEIIKYKQKLNDMALERNVDRSKLEELLEENTQLQLAAKTLNTTQRLDSAYSDNEDECNSGDNSLSEQLTNDAQTRILKLELKNKQLAAALEQLKENSFHESTNKILELEKDKKKLSLKIEQMQENIQRLTQQNTALEEVFKSALEENKKLQDTMDDRQKSYERQSQERELERSKLLDVEQHVETLNKEKQRLQTLNESIQRRADDLDRLLDTRTKEIHQLTERSQGVSKLKEKVYDLEAKLCACERENNSLLKEVAKLKENTEGKSVQLDESTAKLEAQTKEIDRLTKELTKVEQTQQRVIELEKLNQELMTQREIDSDTILTLRNDLVSGTLATNKVRQNLEKLGLTDSGHTDDNGELNVETVVEKLVRNPETFKTVREIMLNVSKEQHQNENTKSDICVLCHRKEIYTVEKNIELSNNEPQELSFEHKVTLTAPTGRDRIEILRLKEANTELNALNTNLQSVNVQLEAEKARLDVDVVTLSSQISTLNTQLVALQVANSQLASDKDQLLKQSESIKQENKNVQHDLMALRTLHDQLSTEYESLAADKEQLKLMQRDSRNEARELREHISNLENRIADLTKDNAKLKSYENDLTILRTEHSKLTDDFRNLFRFKNEYKNIQEQYKMIRPENNKLKKQIAELLRELDSKNDHIKTMESDAAYYAQQCEVLLQTNAHLDIDRKTLMDNVSQLLTQYHELLSHSLEDKQHFREEEKSYTERLHNLSRQKEKLEEKIMEHYKKPETVLPKKKPFASSIVRRVKKAGSDFINKVPTSRNRRSWVDDSRLNQSQFVVGSESGGNDSDNSIEEPMSIESDSHLLQRNLAIRQSLQRDLIDSTLSRGGIRSSLQSQKRTDLNSSRRNSVHGLEAPDVTGSSLTLGTAGSRRTVYLIDEHQKIPETNSTCSEVGDSGEMSNSHCALNSSACSTSTTLTGAGTLGDAYMSADMGVGGTGVGIAEPQTPSNLSSVPNNDNPTTFLMYNRINTTIGNANSECNMPPGTSRDSTITSNNSTPVTTTNATQDDKSLRKRTDDKSNSIWYEYGCV</sequence>
<dbReference type="InterPro" id="IPR036872">
    <property type="entry name" value="CH_dom_sf"/>
</dbReference>
<dbReference type="PANTHER" id="PTHR18947:SF28">
    <property type="entry name" value="GIRDIN, ISOFORM A"/>
    <property type="match status" value="1"/>
</dbReference>
<comment type="subcellular location">
    <subcellularLocation>
        <location evidence="1">Cytoplasm</location>
    </subcellularLocation>
</comment>
<dbReference type="GO" id="GO:0031122">
    <property type="term" value="P:cytoplasmic microtubule organization"/>
    <property type="evidence" value="ECO:0007669"/>
    <property type="project" value="TreeGrafter"/>
</dbReference>
<dbReference type="Gene3D" id="1.10.418.10">
    <property type="entry name" value="Calponin-like domain"/>
    <property type="match status" value="1"/>
</dbReference>
<proteinExistence type="predicted"/>
<feature type="domain" description="HOOK N-terminal" evidence="6">
    <location>
        <begin position="20"/>
        <end position="159"/>
    </location>
</feature>
<feature type="region of interest" description="Disordered" evidence="5">
    <location>
        <begin position="1369"/>
        <end position="1409"/>
    </location>
</feature>
<evidence type="ECO:0000256" key="1">
    <source>
        <dbReference type="ARBA" id="ARBA00004496"/>
    </source>
</evidence>